<gene>
    <name evidence="12" type="primary">mnmG</name>
    <name evidence="12" type="synonym">gidA</name>
    <name evidence="15" type="ORF">SAMN05661003_1107</name>
</gene>
<evidence type="ECO:0000256" key="10">
    <source>
        <dbReference type="ARBA" id="ARBA00025948"/>
    </source>
</evidence>
<comment type="function">
    <text evidence="2 12">NAD-binding protein involved in the addition of a carboxymethylaminomethyl (cmnm) group at the wobble position (U34) of certain tRNAs, forming tRNA-cmnm(5)s(2)U34.</text>
</comment>
<keyword evidence="13" id="KW-0812">Transmembrane</keyword>
<dbReference type="Gene3D" id="1.10.10.1800">
    <property type="entry name" value="tRNA uridine 5-carboxymethylaminomethyl modification enzyme MnmG/GidA"/>
    <property type="match status" value="1"/>
</dbReference>
<comment type="cofactor">
    <cofactor evidence="1 12">
        <name>FAD</name>
        <dbReference type="ChEBI" id="CHEBI:57692"/>
    </cofactor>
</comment>
<feature type="transmembrane region" description="Helical" evidence="13">
    <location>
        <begin position="598"/>
        <end position="616"/>
    </location>
</feature>
<reference evidence="16" key="1">
    <citation type="submission" date="2016-10" db="EMBL/GenBank/DDBJ databases">
        <authorList>
            <person name="Varghese N."/>
            <person name="Submissions S."/>
        </authorList>
    </citation>
    <scope>NUCLEOTIDE SEQUENCE [LARGE SCALE GENOMIC DNA]</scope>
    <source>
        <strain evidence="16">DSM 8987</strain>
    </source>
</reference>
<dbReference type="InterPro" id="IPR020595">
    <property type="entry name" value="MnmG-rel_CS"/>
</dbReference>
<dbReference type="RefSeq" id="WP_092078736.1">
    <property type="nucleotide sequence ID" value="NZ_FNAQ01000010.1"/>
</dbReference>
<sequence>MSTYGKIYDVVIVGAGHAGCEAAFASARMGCSTLLLNLSLDAVAQMSCNPAIGGLAKSQLVREIDALGGEMALNIDQTGIQFRVLNTRKGPAVQALRAQADRRLYSLRMKQRLETCAGLDLKQGSVCRLLLDKDRICGVVTREGLVFRCRAVVLTTGTFMRGLIHVGLDHYAGGRAGEPPSEGLSDQLRSLGFDVGRLKTGTPPRLNRRSIDFSQTEEQPGDCPAPVFSSMSSAVVQHQVSCFITGTNERTHEEIRKGLDRSPLYSGVIEGVGPRYCPSIEDKVVRFPEKTCHQVFLEPEGLKTAEIYPNGVPTSLPADVQLAFLRTIPGLQQVEIMRPGYAIEYDYVNPVQLKPSLETKGVAGLFNAGQINGTSGYEEAGAQGLMAGLNAVRYVREQEPIVLRRDQGYIGVLLDDLVTLGATEPYRMFTSRAEYRLLLREDNADQRLTPLGRSLGLVDDSRWFRFEKKMQELSRAEELLEKCRLQPQEETIWRSVGLDELKNGMNLKTALRRPEIDINRLTGCFEELSSVDRQILRQLETEIKYAGYIERQKKQVEASRKLEAVRIPEDFDYRSINGLSREVVEKLQRVQPRNLRQAGMISGVTPAAVAILAVMLRRRSRERQTADV</sequence>
<dbReference type="PROSITE" id="PS01280">
    <property type="entry name" value="GIDA_1"/>
    <property type="match status" value="1"/>
</dbReference>
<keyword evidence="13" id="KW-1133">Transmembrane helix</keyword>
<dbReference type="InterPro" id="IPR036188">
    <property type="entry name" value="FAD/NAD-bd_sf"/>
</dbReference>
<dbReference type="SMART" id="SM01228">
    <property type="entry name" value="GIDA_assoc_3"/>
    <property type="match status" value="1"/>
</dbReference>
<evidence type="ECO:0000256" key="7">
    <source>
        <dbReference type="ARBA" id="ARBA00022694"/>
    </source>
</evidence>
<dbReference type="InterPro" id="IPR026904">
    <property type="entry name" value="MnmG_C"/>
</dbReference>
<dbReference type="STRING" id="57664.SAMN05661003_1107"/>
<organism evidence="15 16">
    <name type="scientific">Desulfuromonas thiophila</name>
    <dbReference type="NCBI Taxonomy" id="57664"/>
    <lineage>
        <taxon>Bacteria</taxon>
        <taxon>Pseudomonadati</taxon>
        <taxon>Thermodesulfobacteriota</taxon>
        <taxon>Desulfuromonadia</taxon>
        <taxon>Desulfuromonadales</taxon>
        <taxon>Desulfuromonadaceae</taxon>
        <taxon>Desulfuromonas</taxon>
    </lineage>
</organism>
<dbReference type="GO" id="GO:0002098">
    <property type="term" value="P:tRNA wobble uridine modification"/>
    <property type="evidence" value="ECO:0007669"/>
    <property type="project" value="InterPro"/>
</dbReference>
<dbReference type="PROSITE" id="PS01281">
    <property type="entry name" value="GIDA_2"/>
    <property type="match status" value="1"/>
</dbReference>
<evidence type="ECO:0000256" key="4">
    <source>
        <dbReference type="ARBA" id="ARBA00020461"/>
    </source>
</evidence>
<proteinExistence type="inferred from homology"/>
<dbReference type="FunFam" id="3.50.50.60:FF:000010">
    <property type="entry name" value="tRNA uridine 5-carboxymethylaminomethyl modification enzyme MnmG"/>
    <property type="match status" value="1"/>
</dbReference>
<dbReference type="InterPro" id="IPR044920">
    <property type="entry name" value="MnmG_C_subdom_sf"/>
</dbReference>
<dbReference type="InterPro" id="IPR040131">
    <property type="entry name" value="MnmG_N"/>
</dbReference>
<keyword evidence="9 12" id="KW-0520">NAD</keyword>
<evidence type="ECO:0000256" key="9">
    <source>
        <dbReference type="ARBA" id="ARBA00023027"/>
    </source>
</evidence>
<dbReference type="GO" id="GO:0030488">
    <property type="term" value="P:tRNA methylation"/>
    <property type="evidence" value="ECO:0007669"/>
    <property type="project" value="TreeGrafter"/>
</dbReference>
<dbReference type="Pfam" id="PF01134">
    <property type="entry name" value="GIDA"/>
    <property type="match status" value="1"/>
</dbReference>
<feature type="binding site" evidence="12">
    <location>
        <begin position="14"/>
        <end position="19"/>
    </location>
    <ligand>
        <name>FAD</name>
        <dbReference type="ChEBI" id="CHEBI:57692"/>
    </ligand>
</feature>
<dbReference type="PRINTS" id="PR00411">
    <property type="entry name" value="PNDRDTASEI"/>
</dbReference>
<evidence type="ECO:0000256" key="5">
    <source>
        <dbReference type="ARBA" id="ARBA00022490"/>
    </source>
</evidence>
<evidence type="ECO:0000256" key="11">
    <source>
        <dbReference type="ARBA" id="ARBA00031800"/>
    </source>
</evidence>
<keyword evidence="6 12" id="KW-0285">Flavoprotein</keyword>
<keyword evidence="16" id="KW-1185">Reference proteome</keyword>
<feature type="domain" description="tRNA uridine 5-carboxymethylaminomethyl modification enzyme C-terminal subdomain" evidence="14">
    <location>
        <begin position="543"/>
        <end position="614"/>
    </location>
</feature>
<dbReference type="PANTHER" id="PTHR11806">
    <property type="entry name" value="GLUCOSE INHIBITED DIVISION PROTEIN A"/>
    <property type="match status" value="1"/>
</dbReference>
<dbReference type="SUPFAM" id="SSF51905">
    <property type="entry name" value="FAD/NAD(P)-binding domain"/>
    <property type="match status" value="1"/>
</dbReference>
<dbReference type="Proteomes" id="UP000243205">
    <property type="component" value="Unassembled WGS sequence"/>
</dbReference>
<dbReference type="PANTHER" id="PTHR11806:SF0">
    <property type="entry name" value="PROTEIN MTO1 HOMOLOG, MITOCHONDRIAL"/>
    <property type="match status" value="1"/>
</dbReference>
<dbReference type="HAMAP" id="MF_00129">
    <property type="entry name" value="MnmG_GidA"/>
    <property type="match status" value="1"/>
</dbReference>
<accession>A0A1G7CKG6</accession>
<protein>
    <recommendedName>
        <fullName evidence="4 12">tRNA uridine 5-carboxymethylaminomethyl modification enzyme MnmG</fullName>
    </recommendedName>
    <alternativeName>
        <fullName evidence="11 12">Glucose-inhibited division protein A</fullName>
    </alternativeName>
</protein>
<evidence type="ECO:0000256" key="13">
    <source>
        <dbReference type="SAM" id="Phobius"/>
    </source>
</evidence>
<dbReference type="InterPro" id="IPR004416">
    <property type="entry name" value="MnmG"/>
</dbReference>
<dbReference type="Pfam" id="PF21680">
    <property type="entry name" value="GIDA_C_1st"/>
    <property type="match status" value="1"/>
</dbReference>
<evidence type="ECO:0000313" key="16">
    <source>
        <dbReference type="Proteomes" id="UP000243205"/>
    </source>
</evidence>
<dbReference type="Gene3D" id="1.10.150.570">
    <property type="entry name" value="GidA associated domain, C-terminal subdomain"/>
    <property type="match status" value="1"/>
</dbReference>
<dbReference type="InterPro" id="IPR002218">
    <property type="entry name" value="MnmG-rel"/>
</dbReference>
<dbReference type="Gene3D" id="3.50.50.60">
    <property type="entry name" value="FAD/NAD(P)-binding domain"/>
    <property type="match status" value="2"/>
</dbReference>
<dbReference type="FunFam" id="3.50.50.60:FF:000002">
    <property type="entry name" value="tRNA uridine 5-carboxymethylaminomethyl modification enzyme MnmG"/>
    <property type="match status" value="1"/>
</dbReference>
<dbReference type="InterPro" id="IPR049312">
    <property type="entry name" value="GIDA_C_N"/>
</dbReference>
<evidence type="ECO:0000256" key="12">
    <source>
        <dbReference type="HAMAP-Rule" id="MF_00129"/>
    </source>
</evidence>
<evidence type="ECO:0000256" key="3">
    <source>
        <dbReference type="ARBA" id="ARBA00007653"/>
    </source>
</evidence>
<keyword evidence="13" id="KW-0472">Membrane</keyword>
<evidence type="ECO:0000256" key="8">
    <source>
        <dbReference type="ARBA" id="ARBA00022827"/>
    </source>
</evidence>
<keyword evidence="7 12" id="KW-0819">tRNA processing</keyword>
<evidence type="ECO:0000256" key="2">
    <source>
        <dbReference type="ARBA" id="ARBA00003717"/>
    </source>
</evidence>
<keyword evidence="5 12" id="KW-0963">Cytoplasm</keyword>
<dbReference type="Pfam" id="PF13932">
    <property type="entry name" value="SAM_GIDA_C"/>
    <property type="match status" value="1"/>
</dbReference>
<dbReference type="GO" id="GO:0005829">
    <property type="term" value="C:cytosol"/>
    <property type="evidence" value="ECO:0007669"/>
    <property type="project" value="TreeGrafter"/>
</dbReference>
<dbReference type="InterPro" id="IPR047001">
    <property type="entry name" value="MnmG_C_subdom"/>
</dbReference>
<comment type="subunit">
    <text evidence="10 12">Homodimer. Heterotetramer of two MnmE and two MnmG subunits.</text>
</comment>
<comment type="similarity">
    <text evidence="3 12">Belongs to the MnmG family.</text>
</comment>
<feature type="binding site" evidence="12">
    <location>
        <position position="126"/>
    </location>
    <ligand>
        <name>FAD</name>
        <dbReference type="ChEBI" id="CHEBI:57692"/>
    </ligand>
</feature>
<keyword evidence="8 12" id="KW-0274">FAD</keyword>
<feature type="binding site" evidence="12">
    <location>
        <position position="370"/>
    </location>
    <ligand>
        <name>FAD</name>
        <dbReference type="ChEBI" id="CHEBI:57692"/>
    </ligand>
</feature>
<evidence type="ECO:0000256" key="1">
    <source>
        <dbReference type="ARBA" id="ARBA00001974"/>
    </source>
</evidence>
<dbReference type="EMBL" id="FNAQ01000010">
    <property type="protein sequence ID" value="SDE39731.1"/>
    <property type="molecule type" value="Genomic_DNA"/>
</dbReference>
<name>A0A1G7CKG6_9BACT</name>
<evidence type="ECO:0000313" key="15">
    <source>
        <dbReference type="EMBL" id="SDE39731.1"/>
    </source>
</evidence>
<evidence type="ECO:0000256" key="6">
    <source>
        <dbReference type="ARBA" id="ARBA00022630"/>
    </source>
</evidence>
<dbReference type="OrthoDB" id="9815560at2"/>
<feature type="binding site" evidence="12">
    <location>
        <position position="181"/>
    </location>
    <ligand>
        <name>FAD</name>
        <dbReference type="ChEBI" id="CHEBI:57692"/>
    </ligand>
</feature>
<dbReference type="GO" id="GO:0050660">
    <property type="term" value="F:flavin adenine dinucleotide binding"/>
    <property type="evidence" value="ECO:0007669"/>
    <property type="project" value="UniProtKB-UniRule"/>
</dbReference>
<comment type="subcellular location">
    <subcellularLocation>
        <location evidence="12">Cytoplasm</location>
    </subcellularLocation>
</comment>
<feature type="binding site" evidence="12">
    <location>
        <begin position="273"/>
        <end position="287"/>
    </location>
    <ligand>
        <name>NAD(+)</name>
        <dbReference type="ChEBI" id="CHEBI:57540"/>
    </ligand>
</feature>
<dbReference type="FunFam" id="1.10.150.570:FF:000001">
    <property type="entry name" value="tRNA uridine 5-carboxymethylaminomethyl modification enzyme MnmG"/>
    <property type="match status" value="1"/>
</dbReference>
<dbReference type="AlphaFoldDB" id="A0A1G7CKG6"/>
<evidence type="ECO:0000259" key="14">
    <source>
        <dbReference type="SMART" id="SM01228"/>
    </source>
</evidence>
<dbReference type="NCBIfam" id="TIGR00136">
    <property type="entry name" value="mnmG_gidA"/>
    <property type="match status" value="1"/>
</dbReference>